<evidence type="ECO:0000256" key="1">
    <source>
        <dbReference type="SAM" id="Phobius"/>
    </source>
</evidence>
<dbReference type="Proteomes" id="UP000193558">
    <property type="component" value="Unassembled WGS sequence"/>
</dbReference>
<evidence type="ECO:0000313" key="2">
    <source>
        <dbReference type="EMBL" id="ORM70741.1"/>
    </source>
</evidence>
<dbReference type="EMBL" id="MLFR01000003">
    <property type="protein sequence ID" value="ORM70741.1"/>
    <property type="molecule type" value="Genomic_DNA"/>
</dbReference>
<feature type="transmembrane region" description="Helical" evidence="1">
    <location>
        <begin position="12"/>
        <end position="28"/>
    </location>
</feature>
<proteinExistence type="predicted"/>
<feature type="transmembrane region" description="Helical" evidence="1">
    <location>
        <begin position="44"/>
        <end position="65"/>
    </location>
</feature>
<sequence>MKIFGKDIPTRGIIISALWIWTFFALSHESSPYVPVNNPGWKGVVAWLFMLIGAYAFYSSLFRFYDWYNNK</sequence>
<keyword evidence="1" id="KW-0472">Membrane</keyword>
<accession>A0A1X1D2I0</accession>
<protein>
    <submittedName>
        <fullName evidence="2">Uncharacterized protein</fullName>
    </submittedName>
</protein>
<gene>
    <name evidence="2" type="ORF">HA51_05435</name>
</gene>
<dbReference type="OrthoDB" id="6548144at2"/>
<evidence type="ECO:0000313" key="3">
    <source>
        <dbReference type="Proteomes" id="UP000193558"/>
    </source>
</evidence>
<reference evidence="2 3" key="1">
    <citation type="journal article" date="2017" name="Antonie Van Leeuwenhoek">
        <title>Phylogenomic resolution of the bacterial genus Pantoea and its relationship with Erwinia and Tatumella.</title>
        <authorList>
            <person name="Palmer M."/>
            <person name="Steenkamp E.T."/>
            <person name="Coetzee M.P."/>
            <person name="Chan W.Y."/>
            <person name="van Zyl E."/>
            <person name="De Maayer P."/>
            <person name="Coutinho T.A."/>
            <person name="Blom J."/>
            <person name="Smits T.H."/>
            <person name="Duffy B."/>
            <person name="Venter S.N."/>
        </authorList>
    </citation>
    <scope>NUCLEOTIDE SEQUENCE [LARGE SCALE GENOMIC DNA]</scope>
    <source>
        <strain evidence="2 3">LMG 26275</strain>
    </source>
</reference>
<name>A0A1X1D2I0_9GAMM</name>
<keyword evidence="1" id="KW-1133">Transmembrane helix</keyword>
<keyword evidence="1" id="KW-0812">Transmembrane</keyword>
<dbReference type="AlphaFoldDB" id="A0A1X1D2I0"/>
<dbReference type="RefSeq" id="WP_084932900.1">
    <property type="nucleotide sequence ID" value="NZ_MLFR01000003.1"/>
</dbReference>
<organism evidence="2 3">
    <name type="scientific">Pantoea rwandensis</name>
    <dbReference type="NCBI Taxonomy" id="1076550"/>
    <lineage>
        <taxon>Bacteria</taxon>
        <taxon>Pseudomonadati</taxon>
        <taxon>Pseudomonadota</taxon>
        <taxon>Gammaproteobacteria</taxon>
        <taxon>Enterobacterales</taxon>
        <taxon>Erwiniaceae</taxon>
        <taxon>Pantoea</taxon>
    </lineage>
</organism>
<comment type="caution">
    <text evidence="2">The sequence shown here is derived from an EMBL/GenBank/DDBJ whole genome shotgun (WGS) entry which is preliminary data.</text>
</comment>